<keyword evidence="3" id="KW-1185">Reference proteome</keyword>
<name>A0ABY4FII4_9MICO</name>
<evidence type="ECO:0000313" key="2">
    <source>
        <dbReference type="EMBL" id="UOQ56481.1"/>
    </source>
</evidence>
<accession>A0ABY4FII4</accession>
<evidence type="ECO:0000256" key="1">
    <source>
        <dbReference type="SAM" id="MobiDB-lite"/>
    </source>
</evidence>
<feature type="region of interest" description="Disordered" evidence="1">
    <location>
        <begin position="95"/>
        <end position="136"/>
    </location>
</feature>
<evidence type="ECO:0008006" key="4">
    <source>
        <dbReference type="Google" id="ProtNLM"/>
    </source>
</evidence>
<dbReference type="Proteomes" id="UP000831786">
    <property type="component" value="Chromosome"/>
</dbReference>
<sequence>MGEIVRLDDAALETAVEALRAVSWTDAAPGRVLPSVDFDSLTGIADAVRGFVHGLDAARAALAAAARTASEELAGVVRAGDELDGGLGAALAPGVFAPGPAAPPAGEPGRPVPDAVAPPARAGAGSTGAASAGGGP</sequence>
<evidence type="ECO:0000313" key="3">
    <source>
        <dbReference type="Proteomes" id="UP000831786"/>
    </source>
</evidence>
<protein>
    <recommendedName>
        <fullName evidence="4">PE domain-containing protein</fullName>
    </recommendedName>
</protein>
<dbReference type="EMBL" id="CP095045">
    <property type="protein sequence ID" value="UOQ56481.1"/>
    <property type="molecule type" value="Genomic_DNA"/>
</dbReference>
<reference evidence="2 3" key="1">
    <citation type="submission" date="2022-04" db="EMBL/GenBank/DDBJ databases">
        <title>Leucobacter sp. isolated from rhizosphere of garlic.</title>
        <authorList>
            <person name="Won M."/>
            <person name="Lee C.-M."/>
            <person name="Woen H.-Y."/>
            <person name="Kwon S.-W."/>
        </authorList>
    </citation>
    <scope>NUCLEOTIDE SEQUENCE [LARGE SCALE GENOMIC DNA]</scope>
    <source>
        <strain evidence="2 3">H21R-40</strain>
    </source>
</reference>
<organism evidence="2 3">
    <name type="scientific">Leucobacter allii</name>
    <dbReference type="NCBI Taxonomy" id="2932247"/>
    <lineage>
        <taxon>Bacteria</taxon>
        <taxon>Bacillati</taxon>
        <taxon>Actinomycetota</taxon>
        <taxon>Actinomycetes</taxon>
        <taxon>Micrococcales</taxon>
        <taxon>Microbacteriaceae</taxon>
        <taxon>Leucobacter</taxon>
    </lineage>
</organism>
<feature type="compositionally biased region" description="Low complexity" evidence="1">
    <location>
        <begin position="107"/>
        <end position="130"/>
    </location>
</feature>
<gene>
    <name evidence="2" type="ORF">MUN78_12445</name>
</gene>
<proteinExistence type="predicted"/>
<dbReference type="RefSeq" id="WP_244726817.1">
    <property type="nucleotide sequence ID" value="NZ_CP095045.1"/>
</dbReference>